<comment type="pathway">
    <text evidence="5">Pyrimidine metabolism; dUMP biosynthesis; dUMP from dCTP (dUTP route): step 2/2.</text>
</comment>
<evidence type="ECO:0000259" key="7">
    <source>
        <dbReference type="Pfam" id="PF00692"/>
    </source>
</evidence>
<dbReference type="eggNOG" id="COG0756">
    <property type="taxonomic scope" value="Bacteria"/>
</dbReference>
<keyword evidence="9" id="KW-1185">Reference proteome</keyword>
<dbReference type="STRING" id="582899.Hden_3513"/>
<feature type="binding site" evidence="5">
    <location>
        <position position="90"/>
    </location>
    <ligand>
        <name>substrate</name>
    </ligand>
</feature>
<evidence type="ECO:0000256" key="6">
    <source>
        <dbReference type="SAM" id="MobiDB-lite"/>
    </source>
</evidence>
<comment type="function">
    <text evidence="5">This enzyme is involved in nucleotide metabolism: it produces dUMP, the immediate precursor of thymidine nucleotides and it decreases the intracellular concentration of dUTP so that uracil cannot be incorporated into DNA.</text>
</comment>
<dbReference type="RefSeq" id="WP_013217463.1">
    <property type="nucleotide sequence ID" value="NC_014313.1"/>
</dbReference>
<dbReference type="AlphaFoldDB" id="D8JYA0"/>
<dbReference type="GO" id="GO:0004170">
    <property type="term" value="F:dUTP diphosphatase activity"/>
    <property type="evidence" value="ECO:0007669"/>
    <property type="project" value="UniProtKB-UniRule"/>
</dbReference>
<dbReference type="HAMAP" id="MF_00116">
    <property type="entry name" value="dUTPase_bact"/>
    <property type="match status" value="1"/>
</dbReference>
<evidence type="ECO:0000256" key="4">
    <source>
        <dbReference type="ARBA" id="ARBA00047686"/>
    </source>
</evidence>
<dbReference type="InterPro" id="IPR033704">
    <property type="entry name" value="dUTPase_trimeric"/>
</dbReference>
<comment type="cofactor">
    <cofactor evidence="5">
        <name>Mg(2+)</name>
        <dbReference type="ChEBI" id="CHEBI:18420"/>
    </cofactor>
</comment>
<dbReference type="PANTHER" id="PTHR11241:SF0">
    <property type="entry name" value="DEOXYURIDINE 5'-TRIPHOSPHATE NUCLEOTIDOHYDROLASE"/>
    <property type="match status" value="1"/>
</dbReference>
<proteinExistence type="inferred from homology"/>
<sequence length="192" mass="20297">MIRRPEQNNVKVNVRRLDHATDLPLPAYQTAEAAGFDLVAAVPAGNPVTLSPGDSALIPTGLIFELPKGTEAQVRPRSGLAAKFGLTVLNSPGTIDSDYRGEVSVILINLGKKPFTINRGERIAQMIIAPIIRAVLMEAAVLSGTKRGAGGFGSTGSATSASSAQKKKQKPVTKTRNNKKSKSQLKKSARGR</sequence>
<feature type="domain" description="dUTPase-like" evidence="7">
    <location>
        <begin position="23"/>
        <end position="156"/>
    </location>
</feature>
<dbReference type="Gene3D" id="2.70.40.10">
    <property type="match status" value="1"/>
</dbReference>
<feature type="compositionally biased region" description="Low complexity" evidence="6">
    <location>
        <begin position="155"/>
        <end position="164"/>
    </location>
</feature>
<dbReference type="NCBIfam" id="NF001862">
    <property type="entry name" value="PRK00601.1"/>
    <property type="match status" value="1"/>
</dbReference>
<keyword evidence="3 5" id="KW-0546">Nucleotide metabolism</keyword>
<dbReference type="InterPro" id="IPR008181">
    <property type="entry name" value="dUTPase"/>
</dbReference>
<dbReference type="CDD" id="cd07557">
    <property type="entry name" value="trimeric_dUTPase"/>
    <property type="match status" value="1"/>
</dbReference>
<dbReference type="OrthoDB" id="9809956at2"/>
<comment type="caution">
    <text evidence="5">Lacks conserved residue(s) required for the propagation of feature annotation.</text>
</comment>
<evidence type="ECO:0000256" key="1">
    <source>
        <dbReference type="ARBA" id="ARBA00006581"/>
    </source>
</evidence>
<dbReference type="NCBIfam" id="TIGR00576">
    <property type="entry name" value="dut"/>
    <property type="match status" value="1"/>
</dbReference>
<keyword evidence="2 5" id="KW-0378">Hydrolase</keyword>
<reference evidence="9" key="1">
    <citation type="journal article" date="2011" name="J. Bacteriol.">
        <title>Genome sequences of eight morphologically diverse alphaproteobacteria.</title>
        <authorList>
            <consortium name="US DOE Joint Genome Institute"/>
            <person name="Brown P.J."/>
            <person name="Kysela D.T."/>
            <person name="Buechlein A."/>
            <person name="Hemmerich C."/>
            <person name="Brun Y.V."/>
        </authorList>
    </citation>
    <scope>NUCLEOTIDE SEQUENCE [LARGE SCALE GENOMIC DNA]</scope>
    <source>
        <strain evidence="9">ATCC 51888 / DSM 1869 / NCIB 11706 / TK 0415</strain>
    </source>
</reference>
<dbReference type="InterPro" id="IPR029054">
    <property type="entry name" value="dUTPase-like"/>
</dbReference>
<comment type="similarity">
    <text evidence="1 5">Belongs to the dUTPase family.</text>
</comment>
<feature type="binding site" evidence="5">
    <location>
        <begin position="77"/>
        <end position="79"/>
    </location>
    <ligand>
        <name>substrate</name>
    </ligand>
</feature>
<evidence type="ECO:0000313" key="8">
    <source>
        <dbReference type="EMBL" id="ADJ25304.1"/>
    </source>
</evidence>
<dbReference type="GO" id="GO:0000287">
    <property type="term" value="F:magnesium ion binding"/>
    <property type="evidence" value="ECO:0007669"/>
    <property type="project" value="UniProtKB-UniRule"/>
</dbReference>
<dbReference type="Pfam" id="PF00692">
    <property type="entry name" value="dUTPase"/>
    <property type="match status" value="1"/>
</dbReference>
<dbReference type="GO" id="GO:0046081">
    <property type="term" value="P:dUTP catabolic process"/>
    <property type="evidence" value="ECO:0007669"/>
    <property type="project" value="InterPro"/>
</dbReference>
<evidence type="ECO:0000256" key="3">
    <source>
        <dbReference type="ARBA" id="ARBA00023080"/>
    </source>
</evidence>
<comment type="catalytic activity">
    <reaction evidence="4 5">
        <text>dUTP + H2O = dUMP + diphosphate + H(+)</text>
        <dbReference type="Rhea" id="RHEA:10248"/>
        <dbReference type="ChEBI" id="CHEBI:15377"/>
        <dbReference type="ChEBI" id="CHEBI:15378"/>
        <dbReference type="ChEBI" id="CHEBI:33019"/>
        <dbReference type="ChEBI" id="CHEBI:61555"/>
        <dbReference type="ChEBI" id="CHEBI:246422"/>
        <dbReference type="EC" id="3.6.1.23"/>
    </reaction>
</comment>
<dbReference type="GO" id="GO:0006226">
    <property type="term" value="P:dUMP biosynthetic process"/>
    <property type="evidence" value="ECO:0007669"/>
    <property type="project" value="UniProtKB-UniRule"/>
</dbReference>
<evidence type="ECO:0000256" key="2">
    <source>
        <dbReference type="ARBA" id="ARBA00022801"/>
    </source>
</evidence>
<keyword evidence="5" id="KW-0479">Metal-binding</keyword>
<dbReference type="EMBL" id="CP002083">
    <property type="protein sequence ID" value="ADJ25304.1"/>
    <property type="molecule type" value="Genomic_DNA"/>
</dbReference>
<keyword evidence="5" id="KW-0460">Magnesium</keyword>
<organism evidence="8 9">
    <name type="scientific">Hyphomicrobium denitrificans (strain ATCC 51888 / DSM 1869 / NCIMB 11706 / TK 0415)</name>
    <dbReference type="NCBI Taxonomy" id="582899"/>
    <lineage>
        <taxon>Bacteria</taxon>
        <taxon>Pseudomonadati</taxon>
        <taxon>Pseudomonadota</taxon>
        <taxon>Alphaproteobacteria</taxon>
        <taxon>Hyphomicrobiales</taxon>
        <taxon>Hyphomicrobiaceae</taxon>
        <taxon>Hyphomicrobium</taxon>
    </lineage>
</organism>
<feature type="compositionally biased region" description="Basic residues" evidence="6">
    <location>
        <begin position="165"/>
        <end position="192"/>
    </location>
</feature>
<dbReference type="InterPro" id="IPR036157">
    <property type="entry name" value="dUTPase-like_sf"/>
</dbReference>
<name>D8JYA0_HYPDA</name>
<dbReference type="EC" id="3.6.1.23" evidence="5"/>
<evidence type="ECO:0000256" key="5">
    <source>
        <dbReference type="HAMAP-Rule" id="MF_00116"/>
    </source>
</evidence>
<gene>
    <name evidence="5" type="primary">dut</name>
    <name evidence="8" type="ordered locus">Hden_3513</name>
</gene>
<feature type="region of interest" description="Disordered" evidence="6">
    <location>
        <begin position="150"/>
        <end position="192"/>
    </location>
</feature>
<dbReference type="SUPFAM" id="SSF51283">
    <property type="entry name" value="dUTPase-like"/>
    <property type="match status" value="1"/>
</dbReference>
<dbReference type="KEGG" id="hdn:Hden_3513"/>
<dbReference type="HOGENOM" id="CLU_068508_1_0_5"/>
<dbReference type="UniPathway" id="UPA00610">
    <property type="reaction ID" value="UER00666"/>
</dbReference>
<accession>D8JYA0</accession>
<protein>
    <recommendedName>
        <fullName evidence="5">Deoxyuridine 5'-triphosphate nucleotidohydrolase</fullName>
        <shortName evidence="5">dUTPase</shortName>
        <ecNumber evidence="5">3.6.1.23</ecNumber>
    </recommendedName>
    <alternativeName>
        <fullName evidence="5">dUTP pyrophosphatase</fullName>
    </alternativeName>
</protein>
<evidence type="ECO:0000313" key="9">
    <source>
        <dbReference type="Proteomes" id="UP000002033"/>
    </source>
</evidence>
<dbReference type="PANTHER" id="PTHR11241">
    <property type="entry name" value="DEOXYURIDINE 5'-TRIPHOSPHATE NUCLEOTIDOHYDROLASE"/>
    <property type="match status" value="1"/>
</dbReference>
<dbReference type="Proteomes" id="UP000002033">
    <property type="component" value="Chromosome"/>
</dbReference>
<feature type="binding site" evidence="5">
    <location>
        <begin position="94"/>
        <end position="96"/>
    </location>
    <ligand>
        <name>substrate</name>
    </ligand>
</feature>